<keyword evidence="4" id="KW-0378">Hydrolase</keyword>
<dbReference type="Gene3D" id="3.90.320.10">
    <property type="match status" value="1"/>
</dbReference>
<proteinExistence type="predicted"/>
<evidence type="ECO:0000259" key="10">
    <source>
        <dbReference type="Pfam" id="PF12705"/>
    </source>
</evidence>
<evidence type="ECO:0000256" key="9">
    <source>
        <dbReference type="ARBA" id="ARBA00023204"/>
    </source>
</evidence>
<evidence type="ECO:0000256" key="8">
    <source>
        <dbReference type="ARBA" id="ARBA00023125"/>
    </source>
</evidence>
<keyword evidence="3" id="KW-0227">DNA damage</keyword>
<accession>A0ABT2UQL8</accession>
<feature type="domain" description="PD-(D/E)XK endonuclease-like" evidence="10">
    <location>
        <begin position="664"/>
        <end position="938"/>
    </location>
</feature>
<sequence length="968" mass="110415">MQRKILLTTSHAQGHQWLEQVSRQYGPVLNTEVRVLDRWALDRCKLLLAKIKFRYVSDSESRWIVVKLLQELTEDTGFTYLTGNALTPGLTKAFHQAVLDLRGALIKAAELTSDVFENREKGIFVKELLSRYEAELVRNRLVDLAGLLPYVKQLSPTNDCIIVDEYAIRTSLVGKSFLESLTGGVYIALNSGHEFMSADSSFPVERTEFFHSLGSLAEVREVVRRIMEKGISWDQVEIIASDYEKRAAAVYTVTTTTQIACTFSDGLPIGITNAGKAAKLYLEWLESGYHLDSLLSALKQGVIRLRDEQQMEITSSNVIGELERSGIGWGQERYRLWGQAMETDTSKEQMLIVGNQNEARSALLKILHRFFEHLFQPLTEQTLSSPAMLIHTLISFLETYVVLNEDSDDQVLSGLQSLEQSFHMADELTMNSKLALRYVQEGLEGLRIQSKETPSPGRIHVTSLSSGGQTGRPYTFIIGMAEKNWSLSVRQDPLLLDEERARISPDMDQSIELAQRQVEERDVRMGMIRGDCTLSFCSYDIVDHREHMPAYEMLQMFRGKTLQTDADYEAMVQSMEEPVRFFRSKAGLSVDASEQWLRSLVTNNSRIKAGQAFVYAYYGSLMDGNNAELSRENLEFSAYDGLIETNLHPVRLPGDEHTFGGSAFSASRLELYGRCPKKFFYQEIIGVRAKEVALYDRTRWLDAMQRGSLLHEIFDQYLIDSKGRRTDLNGSLGHDLTFLNEITEEVLRQYAKEVPAPSMHILHKEAESIRKDVNIFYLSEQRRTSIPVFTELQLHREGKPLVLEFSNELSIPIKGFVDRVDRVAPHHYKIYDYKTGNPRKYKQNECFSRGTQLQLPLYGLAVEQWMKETGFDPEAQIVASAYYFPTERGMGEEVSRPQNRREDLESLLYNMMESMRTGLYPPAIDPIGCTWCDYNSVCGSHSEQFLDKRSAPGNADRLERILEVNRFV</sequence>
<evidence type="ECO:0000256" key="6">
    <source>
        <dbReference type="ARBA" id="ARBA00022839"/>
    </source>
</evidence>
<keyword evidence="7" id="KW-0067">ATP-binding</keyword>
<keyword evidence="5" id="KW-0347">Helicase</keyword>
<protein>
    <submittedName>
        <fullName evidence="11">PD-(D/E)XK nuclease family protein</fullName>
    </submittedName>
</protein>
<evidence type="ECO:0000256" key="7">
    <source>
        <dbReference type="ARBA" id="ARBA00022840"/>
    </source>
</evidence>
<evidence type="ECO:0000256" key="4">
    <source>
        <dbReference type="ARBA" id="ARBA00022801"/>
    </source>
</evidence>
<dbReference type="InterPro" id="IPR027417">
    <property type="entry name" value="P-loop_NTPase"/>
</dbReference>
<evidence type="ECO:0000256" key="1">
    <source>
        <dbReference type="ARBA" id="ARBA00022722"/>
    </source>
</evidence>
<keyword evidence="12" id="KW-1185">Reference proteome</keyword>
<comment type="caution">
    <text evidence="11">The sequence shown here is derived from an EMBL/GenBank/DDBJ whole genome shotgun (WGS) entry which is preliminary data.</text>
</comment>
<name>A0ABT2UQL8_9BACL</name>
<dbReference type="InterPro" id="IPR038726">
    <property type="entry name" value="PDDEXK_AddAB-type"/>
</dbReference>
<keyword evidence="6" id="KW-0269">Exonuclease</keyword>
<dbReference type="SUPFAM" id="SSF52540">
    <property type="entry name" value="P-loop containing nucleoside triphosphate hydrolases"/>
    <property type="match status" value="1"/>
</dbReference>
<evidence type="ECO:0000256" key="3">
    <source>
        <dbReference type="ARBA" id="ARBA00022763"/>
    </source>
</evidence>
<keyword evidence="9" id="KW-0234">DNA repair</keyword>
<evidence type="ECO:0000313" key="11">
    <source>
        <dbReference type="EMBL" id="MCU6796837.1"/>
    </source>
</evidence>
<evidence type="ECO:0000256" key="2">
    <source>
        <dbReference type="ARBA" id="ARBA00022741"/>
    </source>
</evidence>
<gene>
    <name evidence="11" type="ORF">OB236_32400</name>
</gene>
<dbReference type="InterPro" id="IPR011604">
    <property type="entry name" value="PDDEXK-like_dom_sf"/>
</dbReference>
<reference evidence="11 12" key="1">
    <citation type="submission" date="2022-09" db="EMBL/GenBank/DDBJ databases">
        <authorList>
            <person name="Han X.L."/>
            <person name="Wang Q."/>
            <person name="Lu T."/>
        </authorList>
    </citation>
    <scope>NUCLEOTIDE SEQUENCE [LARGE SCALE GENOMIC DNA]</scope>
    <source>
        <strain evidence="11 12">WQ 127069</strain>
    </source>
</reference>
<dbReference type="Pfam" id="PF12705">
    <property type="entry name" value="PDDEXK_1"/>
    <property type="match status" value="1"/>
</dbReference>
<keyword evidence="1" id="KW-0540">Nuclease</keyword>
<keyword evidence="8" id="KW-0238">DNA-binding</keyword>
<dbReference type="EMBL" id="JAOQIO010000110">
    <property type="protein sequence ID" value="MCU6796837.1"/>
    <property type="molecule type" value="Genomic_DNA"/>
</dbReference>
<evidence type="ECO:0000313" key="12">
    <source>
        <dbReference type="Proteomes" id="UP001652445"/>
    </source>
</evidence>
<dbReference type="Proteomes" id="UP001652445">
    <property type="component" value="Unassembled WGS sequence"/>
</dbReference>
<organism evidence="11 12">
    <name type="scientific">Paenibacillus baimaensis</name>
    <dbReference type="NCBI Taxonomy" id="2982185"/>
    <lineage>
        <taxon>Bacteria</taxon>
        <taxon>Bacillati</taxon>
        <taxon>Bacillota</taxon>
        <taxon>Bacilli</taxon>
        <taxon>Bacillales</taxon>
        <taxon>Paenibacillaceae</taxon>
        <taxon>Paenibacillus</taxon>
    </lineage>
</organism>
<keyword evidence="2" id="KW-0547">Nucleotide-binding</keyword>
<evidence type="ECO:0000256" key="5">
    <source>
        <dbReference type="ARBA" id="ARBA00022806"/>
    </source>
</evidence>